<dbReference type="OrthoDB" id="2610322at2759"/>
<protein>
    <submittedName>
        <fullName evidence="2">Uncharacterized protein</fullName>
    </submittedName>
</protein>
<sequence length="185" mass="22221">MDLDDRAYVTTKEEAFSTPKIFNQDSTYTGLGDNSLREAEKLLIEYYEGAGRPDLADCVKGGKLYTRLEMIGNYDPMYVKWGFREIFGEDIPADFNPPRQDVEWRVYMMRRYEGHEGLKKVMQEYGWSMERAEREAEEWKIRNEKSSKKFREEYAKEREKMREEFRKEYEEKKKSELTGYSVDKE</sequence>
<dbReference type="EMBL" id="KI894018">
    <property type="protein sequence ID" value="OCF29607.1"/>
    <property type="molecule type" value="Genomic_DNA"/>
</dbReference>
<feature type="region of interest" description="Disordered" evidence="1">
    <location>
        <begin position="161"/>
        <end position="185"/>
    </location>
</feature>
<reference evidence="2" key="2">
    <citation type="submission" date="2014-01" db="EMBL/GenBank/DDBJ databases">
        <title>Evolution of pathogenesis and genome organization in the Tremellales.</title>
        <authorList>
            <person name="Cuomo C."/>
            <person name="Litvintseva A."/>
            <person name="Heitman J."/>
            <person name="Chen Y."/>
            <person name="Sun S."/>
            <person name="Springer D."/>
            <person name="Dromer F."/>
            <person name="Young S."/>
            <person name="Zeng Q."/>
            <person name="Chapman S."/>
            <person name="Gujja S."/>
            <person name="Saif S."/>
            <person name="Birren B."/>
        </authorList>
    </citation>
    <scope>NUCLEOTIDE SEQUENCE</scope>
    <source>
        <strain evidence="2">CBS 10118</strain>
    </source>
</reference>
<name>A0A1B9GEZ2_9TREE</name>
<dbReference type="AlphaFoldDB" id="A0A1B9GEZ2"/>
<reference evidence="2" key="1">
    <citation type="submission" date="2013-07" db="EMBL/GenBank/DDBJ databases">
        <title>The Genome Sequence of Cryptococcus bestiolae CBS10118.</title>
        <authorList>
            <consortium name="The Broad Institute Genome Sequencing Platform"/>
            <person name="Cuomo C."/>
            <person name="Litvintseva A."/>
            <person name="Chen Y."/>
            <person name="Heitman J."/>
            <person name="Sun S."/>
            <person name="Springer D."/>
            <person name="Dromer F."/>
            <person name="Young S.K."/>
            <person name="Zeng Q."/>
            <person name="Gargeya S."/>
            <person name="Fitzgerald M."/>
            <person name="Abouelleil A."/>
            <person name="Alvarado L."/>
            <person name="Berlin A.M."/>
            <person name="Chapman S.B."/>
            <person name="Dewar J."/>
            <person name="Goldberg J."/>
            <person name="Griggs A."/>
            <person name="Gujja S."/>
            <person name="Hansen M."/>
            <person name="Howarth C."/>
            <person name="Imamovic A."/>
            <person name="Larimer J."/>
            <person name="McCowan C."/>
            <person name="Murphy C."/>
            <person name="Pearson M."/>
            <person name="Priest M."/>
            <person name="Roberts A."/>
            <person name="Saif S."/>
            <person name="Shea T."/>
            <person name="Sykes S."/>
            <person name="Wortman J."/>
            <person name="Nusbaum C."/>
            <person name="Birren B."/>
        </authorList>
    </citation>
    <scope>NUCLEOTIDE SEQUENCE [LARGE SCALE GENOMIC DNA]</scope>
    <source>
        <strain evidence="2">CBS 10118</strain>
    </source>
</reference>
<proteinExistence type="predicted"/>
<organism evidence="2">
    <name type="scientific">Kwoniella bestiolae CBS 10118</name>
    <dbReference type="NCBI Taxonomy" id="1296100"/>
    <lineage>
        <taxon>Eukaryota</taxon>
        <taxon>Fungi</taxon>
        <taxon>Dikarya</taxon>
        <taxon>Basidiomycota</taxon>
        <taxon>Agaricomycotina</taxon>
        <taxon>Tremellomycetes</taxon>
        <taxon>Tremellales</taxon>
        <taxon>Cryptococcaceae</taxon>
        <taxon>Kwoniella</taxon>
    </lineage>
</organism>
<dbReference type="VEuPathDB" id="FungiDB:I302_01116"/>
<gene>
    <name evidence="2" type="ORF">I302_01116</name>
</gene>
<evidence type="ECO:0000313" key="2">
    <source>
        <dbReference type="EMBL" id="OCF29607.1"/>
    </source>
</evidence>
<accession>A0A1B9GEZ2</accession>
<evidence type="ECO:0000256" key="1">
    <source>
        <dbReference type="SAM" id="MobiDB-lite"/>
    </source>
</evidence>